<evidence type="ECO:0000313" key="1">
    <source>
        <dbReference type="EMBL" id="KLU03881.1"/>
    </source>
</evidence>
<organism evidence="1 2">
    <name type="scientific">Rhodopirellula islandica</name>
    <dbReference type="NCBI Taxonomy" id="595434"/>
    <lineage>
        <taxon>Bacteria</taxon>
        <taxon>Pseudomonadati</taxon>
        <taxon>Planctomycetota</taxon>
        <taxon>Planctomycetia</taxon>
        <taxon>Pirellulales</taxon>
        <taxon>Pirellulaceae</taxon>
        <taxon>Rhodopirellula</taxon>
    </lineage>
</organism>
<dbReference type="PATRIC" id="fig|595434.4.peg.4066"/>
<dbReference type="AlphaFoldDB" id="A0A0J1BBI4"/>
<keyword evidence="2" id="KW-1185">Reference proteome</keyword>
<accession>A0A0J1BBI4</accession>
<proteinExistence type="predicted"/>
<gene>
    <name evidence="1" type="ORF">RISK_004288</name>
</gene>
<name>A0A0J1BBI4_RHOIS</name>
<sequence>MERVLGVQTGSGQVTGERHNVAVGGCLLIGSPISSITEMQIV</sequence>
<comment type="caution">
    <text evidence="1">The sequence shown here is derived from an EMBL/GenBank/DDBJ whole genome shotgun (WGS) entry which is preliminary data.</text>
</comment>
<evidence type="ECO:0000313" key="2">
    <source>
        <dbReference type="Proteomes" id="UP000036367"/>
    </source>
</evidence>
<reference evidence="1" key="1">
    <citation type="submission" date="2015-05" db="EMBL/GenBank/DDBJ databases">
        <title>Permanent draft genome of Rhodopirellula islandicus K833.</title>
        <authorList>
            <person name="Kizina J."/>
            <person name="Richter M."/>
            <person name="Glockner F.O."/>
            <person name="Harder J."/>
        </authorList>
    </citation>
    <scope>NUCLEOTIDE SEQUENCE [LARGE SCALE GENOMIC DNA]</scope>
    <source>
        <strain evidence="1">K833</strain>
    </source>
</reference>
<dbReference type="EMBL" id="LECT01000031">
    <property type="protein sequence ID" value="KLU03881.1"/>
    <property type="molecule type" value="Genomic_DNA"/>
</dbReference>
<protein>
    <submittedName>
        <fullName evidence="1">Uncharacterized protein</fullName>
    </submittedName>
</protein>
<dbReference type="STRING" id="595434.RISK_004288"/>
<dbReference type="Proteomes" id="UP000036367">
    <property type="component" value="Unassembled WGS sequence"/>
</dbReference>